<dbReference type="InterPro" id="IPR009080">
    <property type="entry name" value="tRNAsynth_Ia_anticodon-bd"/>
</dbReference>
<evidence type="ECO:0000256" key="10">
    <source>
        <dbReference type="RuleBase" id="RU363039"/>
    </source>
</evidence>
<dbReference type="Gene3D" id="1.10.730.10">
    <property type="entry name" value="Isoleucyl-tRNA Synthetase, Domain 1"/>
    <property type="match status" value="1"/>
</dbReference>
<keyword evidence="8 10" id="KW-0030">Aminoacyl-tRNA synthetase</keyword>
<dbReference type="SUPFAM" id="SSF52374">
    <property type="entry name" value="Nucleotidylyl transferase"/>
    <property type="match status" value="1"/>
</dbReference>
<evidence type="ECO:0000313" key="13">
    <source>
        <dbReference type="EMBL" id="OGF41888.1"/>
    </source>
</evidence>
<gene>
    <name evidence="13" type="ORF">A2531_00825</name>
</gene>
<dbReference type="AlphaFoldDB" id="A0A1F5TST1"/>
<keyword evidence="7 10" id="KW-0648">Protein biosynthesis</keyword>
<dbReference type="PRINTS" id="PR01041">
    <property type="entry name" value="TRNASYNTHMET"/>
</dbReference>
<feature type="domain" description="Methionyl/Leucyl tRNA synthetase" evidence="11">
    <location>
        <begin position="150"/>
        <end position="361"/>
    </location>
</feature>
<dbReference type="InterPro" id="IPR014758">
    <property type="entry name" value="Met-tRNA_synth"/>
</dbReference>
<dbReference type="NCBIfam" id="TIGR00398">
    <property type="entry name" value="metG"/>
    <property type="match status" value="1"/>
</dbReference>
<dbReference type="EMBL" id="MFGO01000003">
    <property type="protein sequence ID" value="OGF41888.1"/>
    <property type="molecule type" value="Genomic_DNA"/>
</dbReference>
<evidence type="ECO:0000256" key="6">
    <source>
        <dbReference type="ARBA" id="ARBA00022840"/>
    </source>
</evidence>
<dbReference type="EC" id="6.1.1.10" evidence="2"/>
<evidence type="ECO:0000259" key="11">
    <source>
        <dbReference type="Pfam" id="PF09334"/>
    </source>
</evidence>
<dbReference type="GO" id="GO:0004825">
    <property type="term" value="F:methionine-tRNA ligase activity"/>
    <property type="evidence" value="ECO:0007669"/>
    <property type="project" value="UniProtKB-EC"/>
</dbReference>
<dbReference type="Pfam" id="PF09334">
    <property type="entry name" value="tRNA-synt_1g"/>
    <property type="match status" value="1"/>
</dbReference>
<feature type="domain" description="Methionyl-tRNA synthetase anticodon-binding" evidence="12">
    <location>
        <begin position="395"/>
        <end position="487"/>
    </location>
</feature>
<organism evidence="13 14">
    <name type="scientific">Candidatus Falkowbacteria bacterium RIFOXYD2_FULL_34_120</name>
    <dbReference type="NCBI Taxonomy" id="1798007"/>
    <lineage>
        <taxon>Bacteria</taxon>
        <taxon>Candidatus Falkowiibacteriota</taxon>
    </lineage>
</organism>
<dbReference type="GO" id="GO:0005524">
    <property type="term" value="F:ATP binding"/>
    <property type="evidence" value="ECO:0007669"/>
    <property type="project" value="UniProtKB-KW"/>
</dbReference>
<dbReference type="CDD" id="cd00814">
    <property type="entry name" value="MetRS_core"/>
    <property type="match status" value="1"/>
</dbReference>
<dbReference type="GO" id="GO:0006431">
    <property type="term" value="P:methionyl-tRNA aminoacylation"/>
    <property type="evidence" value="ECO:0007669"/>
    <property type="project" value="InterPro"/>
</dbReference>
<evidence type="ECO:0000256" key="4">
    <source>
        <dbReference type="ARBA" id="ARBA00022598"/>
    </source>
</evidence>
<dbReference type="Pfam" id="PF19303">
    <property type="entry name" value="Anticodon_3"/>
    <property type="match status" value="1"/>
</dbReference>
<evidence type="ECO:0000256" key="7">
    <source>
        <dbReference type="ARBA" id="ARBA00022917"/>
    </source>
</evidence>
<dbReference type="InterPro" id="IPR015413">
    <property type="entry name" value="Methionyl/Leucyl_tRNA_Synth"/>
</dbReference>
<dbReference type="Proteomes" id="UP000177579">
    <property type="component" value="Unassembled WGS sequence"/>
</dbReference>
<keyword evidence="6 10" id="KW-0067">ATP-binding</keyword>
<accession>A0A1F5TST1</accession>
<dbReference type="InterPro" id="IPR033911">
    <property type="entry name" value="MetRS_core"/>
</dbReference>
<evidence type="ECO:0000256" key="2">
    <source>
        <dbReference type="ARBA" id="ARBA00012838"/>
    </source>
</evidence>
<evidence type="ECO:0000256" key="9">
    <source>
        <dbReference type="ARBA" id="ARBA00030904"/>
    </source>
</evidence>
<comment type="function">
    <text evidence="1">Is required not only for elongation of protein synthesis but also for the initiation of all mRNA translation through initiator tRNA(fMet) aminoacylation.</text>
</comment>
<keyword evidence="4 10" id="KW-0436">Ligase</keyword>
<keyword evidence="5 10" id="KW-0547">Nucleotide-binding</keyword>
<dbReference type="InterPro" id="IPR014729">
    <property type="entry name" value="Rossmann-like_a/b/a_fold"/>
</dbReference>
<evidence type="ECO:0000313" key="14">
    <source>
        <dbReference type="Proteomes" id="UP000177579"/>
    </source>
</evidence>
<dbReference type="Gene3D" id="2.170.220.10">
    <property type="match status" value="1"/>
</dbReference>
<reference evidence="13 14" key="1">
    <citation type="journal article" date="2016" name="Nat. Commun.">
        <title>Thousands of microbial genomes shed light on interconnected biogeochemical processes in an aquifer system.</title>
        <authorList>
            <person name="Anantharaman K."/>
            <person name="Brown C.T."/>
            <person name="Hug L.A."/>
            <person name="Sharon I."/>
            <person name="Castelle C.J."/>
            <person name="Probst A.J."/>
            <person name="Thomas B.C."/>
            <person name="Singh A."/>
            <person name="Wilkins M.J."/>
            <person name="Karaoz U."/>
            <person name="Brodie E.L."/>
            <person name="Williams K.H."/>
            <person name="Hubbard S.S."/>
            <person name="Banfield J.F."/>
        </authorList>
    </citation>
    <scope>NUCLEOTIDE SEQUENCE [LARGE SCALE GENOMIC DNA]</scope>
</reference>
<dbReference type="FunFam" id="2.170.220.10:FF:000003">
    <property type="entry name" value="Methionine--tRNA ligase"/>
    <property type="match status" value="1"/>
</dbReference>
<dbReference type="InterPro" id="IPR023457">
    <property type="entry name" value="Met-tRNA_synth_2"/>
</dbReference>
<dbReference type="PANTHER" id="PTHR43326">
    <property type="entry name" value="METHIONYL-TRNA SYNTHETASE"/>
    <property type="match status" value="1"/>
</dbReference>
<dbReference type="PANTHER" id="PTHR43326:SF1">
    <property type="entry name" value="METHIONINE--TRNA LIGASE, MITOCHONDRIAL"/>
    <property type="match status" value="1"/>
</dbReference>
<evidence type="ECO:0000259" key="12">
    <source>
        <dbReference type="Pfam" id="PF19303"/>
    </source>
</evidence>
<comment type="similarity">
    <text evidence="10">Belongs to the class-I aminoacyl-tRNA synthetase family.</text>
</comment>
<evidence type="ECO:0000256" key="5">
    <source>
        <dbReference type="ARBA" id="ARBA00022741"/>
    </source>
</evidence>
<name>A0A1F5TST1_9BACT</name>
<evidence type="ECO:0000256" key="8">
    <source>
        <dbReference type="ARBA" id="ARBA00023146"/>
    </source>
</evidence>
<comment type="caution">
    <text evidence="13">The sequence shown here is derived from an EMBL/GenBank/DDBJ whole genome shotgun (WGS) entry which is preliminary data.</text>
</comment>
<proteinExistence type="inferred from homology"/>
<dbReference type="InterPro" id="IPR041872">
    <property type="entry name" value="Anticodon_Met"/>
</dbReference>
<dbReference type="NCBIfam" id="NF008900">
    <property type="entry name" value="PRK12267.1"/>
    <property type="match status" value="1"/>
</dbReference>
<dbReference type="SUPFAM" id="SSF47323">
    <property type="entry name" value="Anticodon-binding domain of a subclass of class I aminoacyl-tRNA synthetases"/>
    <property type="match status" value="1"/>
</dbReference>
<protein>
    <recommendedName>
        <fullName evidence="3">Methionine--tRNA ligase</fullName>
        <ecNumber evidence="2">6.1.1.10</ecNumber>
    </recommendedName>
    <alternativeName>
        <fullName evidence="9">Methionyl-tRNA synthetase</fullName>
    </alternativeName>
</protein>
<evidence type="ECO:0000256" key="1">
    <source>
        <dbReference type="ARBA" id="ARBA00003314"/>
    </source>
</evidence>
<sequence length="523" mass="59950">MSSKNKFYVVTPIYYANADPHIGSTYTTLAADVLARFHRMVGDKTFFLTGTDEHGAKIAEYAKRAGKSPQEFTDELVAKFELVWDNLAITNDGFIRTTDKRHIKASQKALQHLYDKGFIYKGEYKGLYCVGCEQYKTEKDLVDGKCPDHGTEPEEMKEDCYMFKLSAFQDELLKKIEGDEFKIRPKTRKNEVLSFYKNNGLADIACSRKNIKWGIELPWDREHTAYVWMEAFLNYLTGIGWTGDPKKVPEMWPADVQLMAKDILRVHASIWPAMLLALEIPLPKKYFVHGYFLVDGQKMSKSIGNVIAPGDLVQKYGVDGTRYLLMSAATFGRDGDISWEKFNEKFNADLANGIGNLVARSITLADKMRLAGLSIPVCVERPDTEEKLKKWGGRILNKDINKNWKDYKNHMKNIEIDKALEVVMNEQKYLDGYITEHQPWVMIKEGNKDTGIIMYNILERLRHVALMLFPFMPEVSEKIITRLGLDFHEEISKNLEDNIKFGLLKSDTKAQPGDSLFPRLDTI</sequence>
<evidence type="ECO:0000256" key="3">
    <source>
        <dbReference type="ARBA" id="ARBA00018753"/>
    </source>
</evidence>
<dbReference type="Gene3D" id="3.40.50.620">
    <property type="entry name" value="HUPs"/>
    <property type="match status" value="1"/>
</dbReference>